<evidence type="ECO:0000313" key="1">
    <source>
        <dbReference type="EMBL" id="RYC70709.1"/>
    </source>
</evidence>
<gene>
    <name evidence="1" type="ORF">EQG79_00725</name>
</gene>
<name>A0A4Q2UUX7_9BACT</name>
<keyword evidence="2" id="KW-1185">Reference proteome</keyword>
<sequence length="76" mass="8408">MKRNFTRTVTAVTSIQQNYPNLIKSVSWIASITPTQAALVIWATKNGISAPIGSDRVKLFGDNRTLVSQAVRYRNA</sequence>
<dbReference type="EMBL" id="SBLB01000001">
    <property type="protein sequence ID" value="RYC70709.1"/>
    <property type="molecule type" value="Genomic_DNA"/>
</dbReference>
<dbReference type="RefSeq" id="WP_129598950.1">
    <property type="nucleotide sequence ID" value="NZ_SBLB01000001.1"/>
</dbReference>
<protein>
    <submittedName>
        <fullName evidence="1">Uncharacterized protein</fullName>
    </submittedName>
</protein>
<dbReference type="AlphaFoldDB" id="A0A4Q2UUX7"/>
<comment type="caution">
    <text evidence="1">The sequence shown here is derived from an EMBL/GenBank/DDBJ whole genome shotgun (WGS) entry which is preliminary data.</text>
</comment>
<dbReference type="Proteomes" id="UP000290407">
    <property type="component" value="Unassembled WGS sequence"/>
</dbReference>
<proteinExistence type="predicted"/>
<evidence type="ECO:0000313" key="2">
    <source>
        <dbReference type="Proteomes" id="UP000290407"/>
    </source>
</evidence>
<accession>A0A4Q2UUX7</accession>
<reference evidence="1 2" key="1">
    <citation type="submission" date="2019-01" db="EMBL/GenBank/DDBJ databases">
        <title>Spirosoma flava sp. nov., a propanil-degrading bacterium isolated from herbicide-contaminated soil.</title>
        <authorList>
            <person name="Zhang L."/>
            <person name="Jiang J.-D."/>
        </authorList>
    </citation>
    <scope>NUCLEOTIDE SEQUENCE [LARGE SCALE GENOMIC DNA]</scope>
    <source>
        <strain evidence="1 2">TY50</strain>
    </source>
</reference>
<organism evidence="1 2">
    <name type="scientific">Spirosoma sordidisoli</name>
    <dbReference type="NCBI Taxonomy" id="2502893"/>
    <lineage>
        <taxon>Bacteria</taxon>
        <taxon>Pseudomonadati</taxon>
        <taxon>Bacteroidota</taxon>
        <taxon>Cytophagia</taxon>
        <taxon>Cytophagales</taxon>
        <taxon>Cytophagaceae</taxon>
        <taxon>Spirosoma</taxon>
    </lineage>
</organism>